<evidence type="ECO:0000256" key="5">
    <source>
        <dbReference type="ARBA" id="ARBA00022496"/>
    </source>
</evidence>
<keyword evidence="3 11" id="KW-0813">Transport</keyword>
<reference evidence="14 15" key="1">
    <citation type="submission" date="2021-01" db="EMBL/GenBank/DDBJ databases">
        <title>Complete genome sequence of Erwinia rhapontici MAFF 311153.</title>
        <authorList>
            <person name="Morohoshi T."/>
            <person name="Someya N."/>
        </authorList>
    </citation>
    <scope>NUCLEOTIDE SEQUENCE [LARGE SCALE GENOMIC DNA]</scope>
    <source>
        <strain evidence="14 15">MAFF 311153</strain>
    </source>
</reference>
<evidence type="ECO:0000256" key="1">
    <source>
        <dbReference type="ARBA" id="ARBA00004571"/>
    </source>
</evidence>
<dbReference type="InterPro" id="IPR037066">
    <property type="entry name" value="Plug_dom_sf"/>
</dbReference>
<dbReference type="InterPro" id="IPR011662">
    <property type="entry name" value="Secretin/TonB_short_N"/>
</dbReference>
<evidence type="ECO:0000259" key="13">
    <source>
        <dbReference type="SMART" id="SM00965"/>
    </source>
</evidence>
<sequence length="897" mass="96808">MISSVEVRLARRVGTRLLSATLLGSLSLPLVVLSHSAHAEAAQQISFSIPAGSLSGALAAFGRQSGMQISYPPEMAAGKTSPGISTTTTSDAALNRLLQGSGLQANFSGNTVTLNTASASNADDDALMLGTITVTAKAGGTPADAPYESAGSRAYLSGEQVERFRGTSVGDFLSGVPGVLNGDARNSGALDVNIRGMQGQGRAPVIVDGSSQETSIYQGYNGSNSRTYIDPDFIGSVEIEKGASMGADATGAIGGVVRVSTIGVQDILLPGESLGVRIKGGFNSNSGHVPAEGTRAGMKKSFGYAGDSPTYDQMYYKNDTRRPGLLEATGGSGSIAVAGTSDYFDGVAAYARRYNGNYYAGKHGGGQPRVTTKVDLYGNNTLVNGGIGPYRGGEQVLNTSLDNESWLLKGKLKMVNNQTLELGYSKYISDYGYQLGSTYFITPSFYQGRLSNITLDTWTARYQWQPDDTDLINLKVNTFYNQVDNRANATSYNETLGTLTSTAMLVGADRWGATASNTSLFTTPVGDVSVELGGGYTREDVGTPRGVTFVDDLSVVMPQPREGNRRESNAFTTLEWKPQEWLTLNGHVRYQHYKTLDEAPTLETPYERTDKGWSRIISATVEPFEGVKPYVKYSNVMRNPSIFESLTSPSFGVPVADNAVKPEQARSYEAGINILRDGVLMKEDKLRLHAAYFDNQVDNYITRSNVPMETPWFTWYALGRINLKSAEMRGFEVSAEYDTGKVFGSVGWNHYTHVMFCAVPGSINPEYTECAAGGIYNSFALQQVPPKDTVTVNLGSRFLDDKLTVGSRVNWIGSRYTEGIGDGSEKTTQSLGVGSIQPSRWRPYALVDLYASYKLNRNTTFDLTVDNLTDRYYVEAMSISPQAGPGRTLRGSVTMKF</sequence>
<dbReference type="InterPro" id="IPR036942">
    <property type="entry name" value="Beta-barrel_TonB_sf"/>
</dbReference>
<accession>A0ABM7N306</accession>
<dbReference type="Gene3D" id="2.40.170.20">
    <property type="entry name" value="TonB-dependent receptor, beta-barrel domain"/>
    <property type="match status" value="1"/>
</dbReference>
<evidence type="ECO:0000256" key="3">
    <source>
        <dbReference type="ARBA" id="ARBA00022448"/>
    </source>
</evidence>
<dbReference type="EMBL" id="AP024329">
    <property type="protein sequence ID" value="BCQ35858.1"/>
    <property type="molecule type" value="Genomic_DNA"/>
</dbReference>
<keyword evidence="7" id="KW-0408">Iron</keyword>
<keyword evidence="9 11" id="KW-0472">Membrane</keyword>
<evidence type="ECO:0000256" key="8">
    <source>
        <dbReference type="ARBA" id="ARBA00023077"/>
    </source>
</evidence>
<proteinExistence type="inferred from homology"/>
<name>A0ABM7N306_ERWRD</name>
<keyword evidence="6 11" id="KW-0812">Transmembrane</keyword>
<feature type="domain" description="Secretin/TonB short N-terminal" evidence="13">
    <location>
        <begin position="67"/>
        <end position="117"/>
    </location>
</feature>
<dbReference type="PANTHER" id="PTHR30069">
    <property type="entry name" value="TONB-DEPENDENT OUTER MEMBRANE RECEPTOR"/>
    <property type="match status" value="1"/>
</dbReference>
<keyword evidence="5" id="KW-0406">Ion transport</keyword>
<dbReference type="InterPro" id="IPR000531">
    <property type="entry name" value="Beta-barrel_TonB"/>
</dbReference>
<dbReference type="PANTHER" id="PTHR30069:SF41">
    <property type="entry name" value="HEME_HEMOPEXIN UTILIZATION PROTEIN C"/>
    <property type="match status" value="1"/>
</dbReference>
<evidence type="ECO:0000256" key="11">
    <source>
        <dbReference type="PROSITE-ProRule" id="PRU01360"/>
    </source>
</evidence>
<evidence type="ECO:0000256" key="10">
    <source>
        <dbReference type="ARBA" id="ARBA00023237"/>
    </source>
</evidence>
<protein>
    <recommendedName>
        <fullName evidence="13">Secretin/TonB short N-terminal domain-containing protein</fullName>
    </recommendedName>
</protein>
<dbReference type="InterPro" id="IPR012910">
    <property type="entry name" value="Plug_dom"/>
</dbReference>
<dbReference type="SUPFAM" id="SSF56935">
    <property type="entry name" value="Porins"/>
    <property type="match status" value="1"/>
</dbReference>
<dbReference type="RefSeq" id="WP_133841392.1">
    <property type="nucleotide sequence ID" value="NZ_AP024329.1"/>
</dbReference>
<dbReference type="Pfam" id="PF00593">
    <property type="entry name" value="TonB_dep_Rec_b-barrel"/>
    <property type="match status" value="1"/>
</dbReference>
<comment type="subcellular location">
    <subcellularLocation>
        <location evidence="1 11">Cell outer membrane</location>
        <topology evidence="1 11">Multi-pass membrane protein</topology>
    </subcellularLocation>
</comment>
<dbReference type="PROSITE" id="PS52016">
    <property type="entry name" value="TONB_DEPENDENT_REC_3"/>
    <property type="match status" value="1"/>
</dbReference>
<organism evidence="14 15">
    <name type="scientific">Erwinia rhapontici</name>
    <name type="common">Pectobacterium rhapontici</name>
    <dbReference type="NCBI Taxonomy" id="55212"/>
    <lineage>
        <taxon>Bacteria</taxon>
        <taxon>Pseudomonadati</taxon>
        <taxon>Pseudomonadota</taxon>
        <taxon>Gammaproteobacteria</taxon>
        <taxon>Enterobacterales</taxon>
        <taxon>Erwiniaceae</taxon>
        <taxon>Erwinia</taxon>
    </lineage>
</organism>
<evidence type="ECO:0000256" key="12">
    <source>
        <dbReference type="RuleBase" id="RU003357"/>
    </source>
</evidence>
<dbReference type="SMART" id="SM00965">
    <property type="entry name" value="STN"/>
    <property type="match status" value="1"/>
</dbReference>
<dbReference type="Pfam" id="PF07715">
    <property type="entry name" value="Plug"/>
    <property type="match status" value="1"/>
</dbReference>
<evidence type="ECO:0000256" key="4">
    <source>
        <dbReference type="ARBA" id="ARBA00022452"/>
    </source>
</evidence>
<evidence type="ECO:0000256" key="9">
    <source>
        <dbReference type="ARBA" id="ARBA00023136"/>
    </source>
</evidence>
<comment type="similarity">
    <text evidence="2 11 12">Belongs to the TonB-dependent receptor family.</text>
</comment>
<evidence type="ECO:0000256" key="6">
    <source>
        <dbReference type="ARBA" id="ARBA00022692"/>
    </source>
</evidence>
<dbReference type="GeneID" id="99867488"/>
<keyword evidence="8 12" id="KW-0798">TonB box</keyword>
<keyword evidence="5" id="KW-0410">Iron transport</keyword>
<evidence type="ECO:0000256" key="2">
    <source>
        <dbReference type="ARBA" id="ARBA00009810"/>
    </source>
</evidence>
<evidence type="ECO:0000313" key="15">
    <source>
        <dbReference type="Proteomes" id="UP000677515"/>
    </source>
</evidence>
<dbReference type="Gene3D" id="2.170.130.10">
    <property type="entry name" value="TonB-dependent receptor, plug domain"/>
    <property type="match status" value="1"/>
</dbReference>
<dbReference type="Gene3D" id="3.55.50.30">
    <property type="match status" value="1"/>
</dbReference>
<dbReference type="Pfam" id="PF07660">
    <property type="entry name" value="STN"/>
    <property type="match status" value="1"/>
</dbReference>
<gene>
    <name evidence="14" type="ORF">ERHA53_32010</name>
</gene>
<dbReference type="InterPro" id="IPR039426">
    <property type="entry name" value="TonB-dep_rcpt-like"/>
</dbReference>
<keyword evidence="10 11" id="KW-0998">Cell outer membrane</keyword>
<evidence type="ECO:0000313" key="14">
    <source>
        <dbReference type="EMBL" id="BCQ35858.1"/>
    </source>
</evidence>
<evidence type="ECO:0000256" key="7">
    <source>
        <dbReference type="ARBA" id="ARBA00023004"/>
    </source>
</evidence>
<keyword evidence="4 11" id="KW-1134">Transmembrane beta strand</keyword>
<dbReference type="Proteomes" id="UP000677515">
    <property type="component" value="Chromosome"/>
</dbReference>
<keyword evidence="15" id="KW-1185">Reference proteome</keyword>